<accession>A0ABY2RUW6</accession>
<reference evidence="1 2" key="1">
    <citation type="journal article" date="2015" name="Antonie Van Leeuwenhoek">
        <title>Prauserella endophytica sp. nov., an endophytic actinobacterium isolated from Tamarix taklamakanensis.</title>
        <authorList>
            <person name="Liu J.M."/>
            <person name="Habden X."/>
            <person name="Guo L."/>
            <person name="Tuo L."/>
            <person name="Jiang Z.K."/>
            <person name="Liu S.W."/>
            <person name="Liu X.F."/>
            <person name="Chen L."/>
            <person name="Li R.F."/>
            <person name="Zhang Y.Q."/>
            <person name="Sun C.H."/>
        </authorList>
    </citation>
    <scope>NUCLEOTIDE SEQUENCE [LARGE SCALE GENOMIC DNA]</scope>
    <source>
        <strain evidence="1 2">CGMCC 4.7182</strain>
    </source>
</reference>
<sequence length="81" mass="9032">MPHDNITHSTHRSALARIAALRDHPLNSRDKTVWWDVAHRMLAQHAPNGTSPAACARCEKVWPCDLAQGVIDDLEQGHLGY</sequence>
<evidence type="ECO:0008006" key="3">
    <source>
        <dbReference type="Google" id="ProtNLM"/>
    </source>
</evidence>
<dbReference type="RefSeq" id="WP_137096985.1">
    <property type="nucleotide sequence ID" value="NZ_SWMS01000030.1"/>
</dbReference>
<proteinExistence type="predicted"/>
<keyword evidence="2" id="KW-1185">Reference proteome</keyword>
<dbReference type="Proteomes" id="UP000309992">
    <property type="component" value="Unassembled WGS sequence"/>
</dbReference>
<protein>
    <recommendedName>
        <fullName evidence="3">4Fe-4S Wbl-type domain-containing protein</fullName>
    </recommendedName>
</protein>
<organism evidence="1 2">
    <name type="scientific">Prauserella endophytica</name>
    <dbReference type="NCBI Taxonomy" id="1592324"/>
    <lineage>
        <taxon>Bacteria</taxon>
        <taxon>Bacillati</taxon>
        <taxon>Actinomycetota</taxon>
        <taxon>Actinomycetes</taxon>
        <taxon>Pseudonocardiales</taxon>
        <taxon>Pseudonocardiaceae</taxon>
        <taxon>Prauserella</taxon>
        <taxon>Prauserella coralliicola group</taxon>
    </lineage>
</organism>
<comment type="caution">
    <text evidence="1">The sequence shown here is derived from an EMBL/GenBank/DDBJ whole genome shotgun (WGS) entry which is preliminary data.</text>
</comment>
<gene>
    <name evidence="1" type="ORF">FCN18_33250</name>
</gene>
<dbReference type="EMBL" id="SWMS01000030">
    <property type="protein sequence ID" value="TKG61509.1"/>
    <property type="molecule type" value="Genomic_DNA"/>
</dbReference>
<name>A0ABY2RUW6_9PSEU</name>
<evidence type="ECO:0000313" key="1">
    <source>
        <dbReference type="EMBL" id="TKG61509.1"/>
    </source>
</evidence>
<evidence type="ECO:0000313" key="2">
    <source>
        <dbReference type="Proteomes" id="UP000309992"/>
    </source>
</evidence>